<dbReference type="GO" id="GO:0005634">
    <property type="term" value="C:nucleus"/>
    <property type="evidence" value="ECO:0007669"/>
    <property type="project" value="TreeGrafter"/>
</dbReference>
<dbReference type="GO" id="GO:0005737">
    <property type="term" value="C:cytoplasm"/>
    <property type="evidence" value="ECO:0007669"/>
    <property type="project" value="TreeGrafter"/>
</dbReference>
<gene>
    <name evidence="2" type="ORF">cyc_06653</name>
</gene>
<comment type="caution">
    <text evidence="2">The sequence shown here is derived from an EMBL/GenBank/DDBJ whole genome shotgun (WGS) entry which is preliminary data.</text>
</comment>
<dbReference type="VEuPathDB" id="ToxoDB:cyc_06653"/>
<accession>A0A1D3D0K2</accession>
<dbReference type="Pfam" id="PF03690">
    <property type="entry name" value="MYG1_exonuc"/>
    <property type="match status" value="1"/>
</dbReference>
<dbReference type="AlphaFoldDB" id="A0A1D3D0K2"/>
<evidence type="ECO:0000256" key="1">
    <source>
        <dbReference type="ARBA" id="ARBA00010105"/>
    </source>
</evidence>
<dbReference type="InterPro" id="IPR003226">
    <property type="entry name" value="MYG1_exonuclease"/>
</dbReference>
<evidence type="ECO:0000313" key="2">
    <source>
        <dbReference type="EMBL" id="OEH76981.1"/>
    </source>
</evidence>
<organism evidence="2 3">
    <name type="scientific">Cyclospora cayetanensis</name>
    <dbReference type="NCBI Taxonomy" id="88456"/>
    <lineage>
        <taxon>Eukaryota</taxon>
        <taxon>Sar</taxon>
        <taxon>Alveolata</taxon>
        <taxon>Apicomplexa</taxon>
        <taxon>Conoidasida</taxon>
        <taxon>Coccidia</taxon>
        <taxon>Eucoccidiorida</taxon>
        <taxon>Eimeriorina</taxon>
        <taxon>Eimeriidae</taxon>
        <taxon>Cyclospora</taxon>
    </lineage>
</organism>
<protein>
    <submittedName>
        <fullName evidence="2">Melanocyte proliferating gene protein</fullName>
    </submittedName>
</protein>
<dbReference type="Proteomes" id="UP000095192">
    <property type="component" value="Unassembled WGS sequence"/>
</dbReference>
<reference evidence="2 3" key="1">
    <citation type="journal article" date="2016" name="BMC Genomics">
        <title>Comparative genomics reveals Cyclospora cayetanensis possesses coccidia-like metabolism and invasion components but unique surface antigens.</title>
        <authorList>
            <person name="Liu S."/>
            <person name="Wang L."/>
            <person name="Zheng H."/>
            <person name="Xu Z."/>
            <person name="Roellig D.M."/>
            <person name="Li N."/>
            <person name="Frace M.A."/>
            <person name="Tang K."/>
            <person name="Arrowood M.J."/>
            <person name="Moss D.M."/>
            <person name="Zhang L."/>
            <person name="Feng Y."/>
            <person name="Xiao L."/>
        </authorList>
    </citation>
    <scope>NUCLEOTIDE SEQUENCE [LARGE SCALE GENOMIC DNA]</scope>
    <source>
        <strain evidence="2 3">CHN_HEN01</strain>
    </source>
</reference>
<dbReference type="PANTHER" id="PTHR11215:SF1">
    <property type="entry name" value="MYG1 EXONUCLEASE"/>
    <property type="match status" value="1"/>
</dbReference>
<dbReference type="InParanoid" id="A0A1D3D0K2"/>
<evidence type="ECO:0000313" key="3">
    <source>
        <dbReference type="Proteomes" id="UP000095192"/>
    </source>
</evidence>
<comment type="similarity">
    <text evidence="1">Belongs to the MYG1 family.</text>
</comment>
<keyword evidence="3" id="KW-1185">Reference proteome</keyword>
<proteinExistence type="inferred from homology"/>
<name>A0A1D3D0K2_9EIME</name>
<sequence length="392" mass="43569">MRLATSSPTPLFLLLNTSAFRRLTFLDRRSLLPFPPHPRFFSTPTAMEHCRHEEAPSSTPLLLQQQQTSLETFWQHEGPTIGTHDGRFHLDEILACAMLLSLPEFSNAKILRTRDPALHEKCEILVDVGGVHDAETKRFDHHQRGFTTTFDFAKYEAAPPESLLEPCQLENPPRLREAVTKLSSAGLVYVHFGIRLLRERFGIEDEGSLRAMMLEVYTQFVEAVDAHDNGVGISRGGPPMYVDKTSLPHRIAALFPFGGEDAAKQRQQQTVAAWEMQQALAAEACAETHAPQYAAAKEALGRGCVSPFNWLHVPIYGGEPLDVWAFRKGLKLADEAFAAAVSFLRDSWLPGRPVLKQALTEGAAGILKTHVVELPKWSPTEVCKSNCATEPV</sequence>
<dbReference type="EMBL" id="JROU02001254">
    <property type="protein sequence ID" value="OEH76981.1"/>
    <property type="molecule type" value="Genomic_DNA"/>
</dbReference>
<dbReference type="VEuPathDB" id="ToxoDB:LOC34622768"/>
<dbReference type="PANTHER" id="PTHR11215">
    <property type="entry name" value="METAL DEPENDENT HYDROLASE - RELATED"/>
    <property type="match status" value="1"/>
</dbReference>